<gene>
    <name evidence="12" type="ORF">INT45_012771</name>
</gene>
<reference evidence="12 13" key="1">
    <citation type="submission" date="2020-12" db="EMBL/GenBank/DDBJ databases">
        <title>Metabolic potential, ecology and presence of endohyphal bacteria is reflected in genomic diversity of Mucoromycotina.</title>
        <authorList>
            <person name="Muszewska A."/>
            <person name="Okrasinska A."/>
            <person name="Steczkiewicz K."/>
            <person name="Drgas O."/>
            <person name="Orlowska M."/>
            <person name="Perlinska-Lenart U."/>
            <person name="Aleksandrzak-Piekarczyk T."/>
            <person name="Szatraj K."/>
            <person name="Zielenkiewicz U."/>
            <person name="Pilsyk S."/>
            <person name="Malc E."/>
            <person name="Mieczkowski P."/>
            <person name="Kruszewska J.S."/>
            <person name="Biernat P."/>
            <person name="Pawlowska J."/>
        </authorList>
    </citation>
    <scope>NUCLEOTIDE SEQUENCE [LARGE SCALE GENOMIC DNA]</scope>
    <source>
        <strain evidence="12 13">CBS 142.35</strain>
    </source>
</reference>
<evidence type="ECO:0000256" key="9">
    <source>
        <dbReference type="ARBA" id="ARBA00023306"/>
    </source>
</evidence>
<proteinExistence type="inferred from homology"/>
<dbReference type="PANTHER" id="PTHR31570:SF1">
    <property type="entry name" value="HAUS AUGMIN-LIKE COMPLEX SUBUNIT 1"/>
    <property type="match status" value="1"/>
</dbReference>
<evidence type="ECO:0000313" key="13">
    <source>
        <dbReference type="Proteomes" id="UP000646827"/>
    </source>
</evidence>
<accession>A0A8H7RVB2</accession>
<keyword evidence="8" id="KW-0206">Cytoskeleton</keyword>
<keyword evidence="13" id="KW-1185">Reference proteome</keyword>
<dbReference type="GO" id="GO:0070652">
    <property type="term" value="C:HAUS complex"/>
    <property type="evidence" value="ECO:0007669"/>
    <property type="project" value="InterPro"/>
</dbReference>
<dbReference type="Pfam" id="PF25762">
    <property type="entry name" value="HAUS1"/>
    <property type="match status" value="1"/>
</dbReference>
<dbReference type="EMBL" id="JAEPRB010000267">
    <property type="protein sequence ID" value="KAG2217856.1"/>
    <property type="molecule type" value="Genomic_DNA"/>
</dbReference>
<feature type="compositionally biased region" description="Low complexity" evidence="11">
    <location>
        <begin position="1"/>
        <end position="20"/>
    </location>
</feature>
<comment type="caution">
    <text evidence="12">The sequence shown here is derived from an EMBL/GenBank/DDBJ whole genome shotgun (WGS) entry which is preliminary data.</text>
</comment>
<dbReference type="GO" id="GO:0005829">
    <property type="term" value="C:cytosol"/>
    <property type="evidence" value="ECO:0007669"/>
    <property type="project" value="TreeGrafter"/>
</dbReference>
<evidence type="ECO:0000256" key="4">
    <source>
        <dbReference type="ARBA" id="ARBA00022618"/>
    </source>
</evidence>
<evidence type="ECO:0008006" key="14">
    <source>
        <dbReference type="Google" id="ProtNLM"/>
    </source>
</evidence>
<evidence type="ECO:0000256" key="10">
    <source>
        <dbReference type="SAM" id="Coils"/>
    </source>
</evidence>
<dbReference type="GO" id="GO:0005874">
    <property type="term" value="C:microtubule"/>
    <property type="evidence" value="ECO:0007669"/>
    <property type="project" value="UniProtKB-KW"/>
</dbReference>
<organism evidence="12 13">
    <name type="scientific">Circinella minor</name>
    <dbReference type="NCBI Taxonomy" id="1195481"/>
    <lineage>
        <taxon>Eukaryota</taxon>
        <taxon>Fungi</taxon>
        <taxon>Fungi incertae sedis</taxon>
        <taxon>Mucoromycota</taxon>
        <taxon>Mucoromycotina</taxon>
        <taxon>Mucoromycetes</taxon>
        <taxon>Mucorales</taxon>
        <taxon>Lichtheimiaceae</taxon>
        <taxon>Circinella</taxon>
    </lineage>
</organism>
<dbReference type="GO" id="GO:0051301">
    <property type="term" value="P:cell division"/>
    <property type="evidence" value="ECO:0007669"/>
    <property type="project" value="UniProtKB-KW"/>
</dbReference>
<evidence type="ECO:0000256" key="1">
    <source>
        <dbReference type="ARBA" id="ARBA00004186"/>
    </source>
</evidence>
<feature type="region of interest" description="Disordered" evidence="11">
    <location>
        <begin position="1"/>
        <end position="24"/>
    </location>
</feature>
<evidence type="ECO:0000313" key="12">
    <source>
        <dbReference type="EMBL" id="KAG2217856.1"/>
    </source>
</evidence>
<keyword evidence="7 10" id="KW-0175">Coiled coil</keyword>
<evidence type="ECO:0000256" key="2">
    <source>
        <dbReference type="ARBA" id="ARBA00005479"/>
    </source>
</evidence>
<evidence type="ECO:0000256" key="5">
    <source>
        <dbReference type="ARBA" id="ARBA00022701"/>
    </source>
</evidence>
<dbReference type="OrthoDB" id="5372507at2759"/>
<name>A0A8H7RVB2_9FUNG</name>
<evidence type="ECO:0000256" key="7">
    <source>
        <dbReference type="ARBA" id="ARBA00023054"/>
    </source>
</evidence>
<evidence type="ECO:0000256" key="11">
    <source>
        <dbReference type="SAM" id="MobiDB-lite"/>
    </source>
</evidence>
<dbReference type="Proteomes" id="UP000646827">
    <property type="component" value="Unassembled WGS sequence"/>
</dbReference>
<keyword evidence="3" id="KW-0963">Cytoplasm</keyword>
<evidence type="ECO:0000256" key="6">
    <source>
        <dbReference type="ARBA" id="ARBA00022776"/>
    </source>
</evidence>
<dbReference type="GO" id="GO:0051225">
    <property type="term" value="P:spindle assembly"/>
    <property type="evidence" value="ECO:0007669"/>
    <property type="project" value="InterPro"/>
</dbReference>
<dbReference type="GO" id="GO:0005819">
    <property type="term" value="C:spindle"/>
    <property type="evidence" value="ECO:0007669"/>
    <property type="project" value="UniProtKB-SubCell"/>
</dbReference>
<keyword evidence="4" id="KW-0132">Cell division</keyword>
<dbReference type="PANTHER" id="PTHR31570">
    <property type="entry name" value="HAUS AUGMIN-LIKE COMPLEX SUBUNIT 1"/>
    <property type="match status" value="1"/>
</dbReference>
<feature type="coiled-coil region" evidence="10">
    <location>
        <begin position="167"/>
        <end position="289"/>
    </location>
</feature>
<dbReference type="AlphaFoldDB" id="A0A8H7RVB2"/>
<protein>
    <recommendedName>
        <fullName evidence="14">HAUS augmin-like complex subunit 1</fullName>
    </recommendedName>
</protein>
<dbReference type="InterPro" id="IPR026243">
    <property type="entry name" value="HAUS1"/>
</dbReference>
<keyword evidence="9" id="KW-0131">Cell cycle</keyword>
<evidence type="ECO:0000256" key="8">
    <source>
        <dbReference type="ARBA" id="ARBA00023212"/>
    </source>
</evidence>
<comment type="similarity">
    <text evidence="2">Belongs to the HAUS1 family.</text>
</comment>
<sequence length="295" mass="33605">MAITTLSELSKETTTLHSSSPQLDNNKNEWDQIDAWLHDLYPANMPLFEKDDCNLHSLRQLHKKTEEANNIMELVLDTQRQLSDDNARQAAMWQEKLDALEVSRSSMSTQGTRALDALGLLAVRLGIENTSLSSYHTALAQLTIETMDTSLEEKEIQETEYVLQSRIQNAEGELNKMKGIKQRYEAGSHWSDQDIHSMEQQNKELKNVYAKTQSDFDALEIEQHELRLDAIKKLEQDMTSLEAILAEKNGTVDNYGNLPSDMVLASLKIQDAQDQFNKLGREREQLLADIADNVR</sequence>
<comment type="subcellular location">
    <subcellularLocation>
        <location evidence="1">Cytoplasm</location>
        <location evidence="1">Cytoskeleton</location>
        <location evidence="1">Spindle</location>
    </subcellularLocation>
</comment>
<keyword evidence="5" id="KW-0493">Microtubule</keyword>
<evidence type="ECO:0000256" key="3">
    <source>
        <dbReference type="ARBA" id="ARBA00022490"/>
    </source>
</evidence>
<keyword evidence="6" id="KW-0498">Mitosis</keyword>